<reference evidence="4" key="1">
    <citation type="submission" date="2016-06" db="EMBL/GenBank/DDBJ databases">
        <authorList>
            <person name="Butler K."/>
        </authorList>
    </citation>
    <scope>NUCLEOTIDE SEQUENCE [LARGE SCALE GENOMIC DNA]</scope>
    <source>
        <strain evidence="4">GCSL-Mp20</strain>
    </source>
</reference>
<feature type="domain" description="N-acetyltransferase" evidence="2">
    <location>
        <begin position="16"/>
        <end position="180"/>
    </location>
</feature>
<evidence type="ECO:0000259" key="2">
    <source>
        <dbReference type="PROSITE" id="PS51186"/>
    </source>
</evidence>
<dbReference type="Gene3D" id="3.40.630.30">
    <property type="match status" value="1"/>
</dbReference>
<dbReference type="RefSeq" id="WP_067405427.1">
    <property type="nucleotide sequence ID" value="NZ_LZEY01000056.1"/>
</dbReference>
<feature type="transmembrane region" description="Helical" evidence="1">
    <location>
        <begin position="57"/>
        <end position="74"/>
    </location>
</feature>
<dbReference type="Proteomes" id="UP000092377">
    <property type="component" value="Unassembled WGS sequence"/>
</dbReference>
<accession>A0A1B8H5F0</accession>
<dbReference type="InterPro" id="IPR000182">
    <property type="entry name" value="GNAT_dom"/>
</dbReference>
<dbReference type="AlphaFoldDB" id="A0A1B8H5F0"/>
<keyword evidence="3" id="KW-0808">Transferase</keyword>
<sequence>MNDLTCTIPVLETERLILSAHRKTDHKDVAALWADRTVTHYIMAGQRSTSRDSWMRMLSYLGLWPLLGYGYWAVRDKRTGRYMGDIGFADFYRELDTDISQYPEAGWVFAPWAQGQGYAGEALDAILSWLKNVRGINECVCIISPDNQPSVNLAERHGFRQKEILGMDYKSVILYHLTID</sequence>
<dbReference type="SUPFAM" id="SSF55729">
    <property type="entry name" value="Acyl-CoA N-acyltransferases (Nat)"/>
    <property type="match status" value="1"/>
</dbReference>
<dbReference type="PROSITE" id="PS51186">
    <property type="entry name" value="GNAT"/>
    <property type="match status" value="1"/>
</dbReference>
<dbReference type="PANTHER" id="PTHR43792">
    <property type="entry name" value="GNAT FAMILY, PUTATIVE (AFU_ORTHOLOGUE AFUA_3G00765)-RELATED-RELATED"/>
    <property type="match status" value="1"/>
</dbReference>
<keyword evidence="1" id="KW-0812">Transmembrane</keyword>
<dbReference type="GO" id="GO:0016747">
    <property type="term" value="F:acyltransferase activity, transferring groups other than amino-acyl groups"/>
    <property type="evidence" value="ECO:0007669"/>
    <property type="project" value="InterPro"/>
</dbReference>
<organism evidence="3 4">
    <name type="scientific">Morganella psychrotolerans</name>
    <dbReference type="NCBI Taxonomy" id="368603"/>
    <lineage>
        <taxon>Bacteria</taxon>
        <taxon>Pseudomonadati</taxon>
        <taxon>Pseudomonadota</taxon>
        <taxon>Gammaproteobacteria</taxon>
        <taxon>Enterobacterales</taxon>
        <taxon>Morganellaceae</taxon>
        <taxon>Morganella</taxon>
    </lineage>
</organism>
<keyword evidence="4" id="KW-1185">Reference proteome</keyword>
<keyword evidence="1" id="KW-1133">Transmembrane helix</keyword>
<protein>
    <submittedName>
        <fullName evidence="3">Acetyltransferase</fullName>
    </submittedName>
</protein>
<evidence type="ECO:0000313" key="3">
    <source>
        <dbReference type="EMBL" id="OBU04285.1"/>
    </source>
</evidence>
<name>A0A1B8H5F0_9GAMM</name>
<dbReference type="InterPro" id="IPR016181">
    <property type="entry name" value="Acyl_CoA_acyltransferase"/>
</dbReference>
<comment type="caution">
    <text evidence="3">The sequence shown here is derived from an EMBL/GenBank/DDBJ whole genome shotgun (WGS) entry which is preliminary data.</text>
</comment>
<gene>
    <name evidence="3" type="ORF">AYY18_10135</name>
</gene>
<proteinExistence type="predicted"/>
<dbReference type="OrthoDB" id="9801656at2"/>
<evidence type="ECO:0000256" key="1">
    <source>
        <dbReference type="SAM" id="Phobius"/>
    </source>
</evidence>
<dbReference type="PANTHER" id="PTHR43792:SF16">
    <property type="entry name" value="N-ACETYLTRANSFERASE DOMAIN-CONTAINING PROTEIN"/>
    <property type="match status" value="1"/>
</dbReference>
<dbReference type="InterPro" id="IPR051531">
    <property type="entry name" value="N-acetyltransferase"/>
</dbReference>
<dbReference type="Pfam" id="PF13302">
    <property type="entry name" value="Acetyltransf_3"/>
    <property type="match status" value="1"/>
</dbReference>
<keyword evidence="1" id="KW-0472">Membrane</keyword>
<evidence type="ECO:0000313" key="4">
    <source>
        <dbReference type="Proteomes" id="UP000092377"/>
    </source>
</evidence>
<dbReference type="EMBL" id="LZEY01000056">
    <property type="protein sequence ID" value="OBU04285.1"/>
    <property type="molecule type" value="Genomic_DNA"/>
</dbReference>